<feature type="compositionally biased region" description="Pro residues" evidence="3">
    <location>
        <begin position="228"/>
        <end position="241"/>
    </location>
</feature>
<dbReference type="FunCoup" id="G4T7L6">
    <property type="interactions" value="280"/>
</dbReference>
<dbReference type="SUPFAM" id="SSF54427">
    <property type="entry name" value="NTF2-like"/>
    <property type="match status" value="1"/>
</dbReference>
<keyword evidence="7" id="KW-1185">Reference proteome</keyword>
<feature type="domain" description="RRM" evidence="4">
    <location>
        <begin position="389"/>
        <end position="476"/>
    </location>
</feature>
<dbReference type="STRING" id="1109443.G4T7L6"/>
<dbReference type="GO" id="GO:0016579">
    <property type="term" value="P:protein deubiquitination"/>
    <property type="evidence" value="ECO:0007669"/>
    <property type="project" value="TreeGrafter"/>
</dbReference>
<dbReference type="InterPro" id="IPR018222">
    <property type="entry name" value="Nuclear_transport_factor_2_euk"/>
</dbReference>
<name>G4T7L6_SERID</name>
<feature type="compositionally biased region" description="Gly residues" evidence="3">
    <location>
        <begin position="485"/>
        <end position="522"/>
    </location>
</feature>
<dbReference type="GO" id="GO:0034517">
    <property type="term" value="P:ribophagy"/>
    <property type="evidence" value="ECO:0007669"/>
    <property type="project" value="TreeGrafter"/>
</dbReference>
<feature type="compositionally biased region" description="Basic and acidic residues" evidence="3">
    <location>
        <begin position="471"/>
        <end position="482"/>
    </location>
</feature>
<dbReference type="PROSITE" id="PS50177">
    <property type="entry name" value="NTF2_DOMAIN"/>
    <property type="match status" value="1"/>
</dbReference>
<dbReference type="OMA" id="RPRGNAY"/>
<dbReference type="SUPFAM" id="SSF54928">
    <property type="entry name" value="RNA-binding domain, RBD"/>
    <property type="match status" value="1"/>
</dbReference>
<dbReference type="InterPro" id="IPR012677">
    <property type="entry name" value="Nucleotide-bd_a/b_plait_sf"/>
</dbReference>
<feature type="compositionally biased region" description="Low complexity" evidence="3">
    <location>
        <begin position="326"/>
        <end position="340"/>
    </location>
</feature>
<organism evidence="6 7">
    <name type="scientific">Serendipita indica (strain DSM 11827)</name>
    <name type="common">Root endophyte fungus</name>
    <name type="synonym">Piriformospora indica</name>
    <dbReference type="NCBI Taxonomy" id="1109443"/>
    <lineage>
        <taxon>Eukaryota</taxon>
        <taxon>Fungi</taxon>
        <taxon>Dikarya</taxon>
        <taxon>Basidiomycota</taxon>
        <taxon>Agaricomycotina</taxon>
        <taxon>Agaricomycetes</taxon>
        <taxon>Sebacinales</taxon>
        <taxon>Serendipitaceae</taxon>
        <taxon>Serendipita</taxon>
    </lineage>
</organism>
<dbReference type="GO" id="GO:1990904">
    <property type="term" value="C:ribonucleoprotein complex"/>
    <property type="evidence" value="ECO:0007669"/>
    <property type="project" value="TreeGrafter"/>
</dbReference>
<dbReference type="Pfam" id="PF02136">
    <property type="entry name" value="NTF2"/>
    <property type="match status" value="1"/>
</dbReference>
<feature type="compositionally biased region" description="Pro residues" evidence="3">
    <location>
        <begin position="255"/>
        <end position="264"/>
    </location>
</feature>
<dbReference type="CDD" id="cd00590">
    <property type="entry name" value="RRM_SF"/>
    <property type="match status" value="1"/>
</dbReference>
<evidence type="ECO:0000259" key="4">
    <source>
        <dbReference type="PROSITE" id="PS50102"/>
    </source>
</evidence>
<dbReference type="Pfam" id="PF00076">
    <property type="entry name" value="RRM_1"/>
    <property type="match status" value="1"/>
</dbReference>
<dbReference type="FunFam" id="3.10.450.50:FF:000003">
    <property type="entry name" value="Nuclear transport factor 2 family protein"/>
    <property type="match status" value="1"/>
</dbReference>
<feature type="compositionally biased region" description="Basic and acidic residues" evidence="3">
    <location>
        <begin position="523"/>
        <end position="532"/>
    </location>
</feature>
<dbReference type="PANTHER" id="PTHR10693">
    <property type="entry name" value="RAS GTPASE-ACTIVATING PROTEIN-BINDING PROTEIN"/>
    <property type="match status" value="1"/>
</dbReference>
<dbReference type="SMART" id="SM00360">
    <property type="entry name" value="RRM"/>
    <property type="match status" value="1"/>
</dbReference>
<dbReference type="GO" id="GO:1990861">
    <property type="term" value="C:Ubp3-Bre5 deubiquitination complex"/>
    <property type="evidence" value="ECO:0007669"/>
    <property type="project" value="TreeGrafter"/>
</dbReference>
<dbReference type="PROSITE" id="PS50102">
    <property type="entry name" value="RRM"/>
    <property type="match status" value="1"/>
</dbReference>
<dbReference type="AlphaFoldDB" id="G4T7L6"/>
<dbReference type="InterPro" id="IPR039539">
    <property type="entry name" value="Ras_GTPase_bind_prot"/>
</dbReference>
<dbReference type="CDD" id="cd00780">
    <property type="entry name" value="NTF2"/>
    <property type="match status" value="1"/>
</dbReference>
<feature type="region of interest" description="Disordered" evidence="3">
    <location>
        <begin position="143"/>
        <end position="187"/>
    </location>
</feature>
<evidence type="ECO:0008006" key="8">
    <source>
        <dbReference type="Google" id="ProtNLM"/>
    </source>
</evidence>
<gene>
    <name evidence="6" type="ORF">PIIN_01151</name>
</gene>
<feature type="domain" description="NTF2" evidence="5">
    <location>
        <begin position="21"/>
        <end position="137"/>
    </location>
</feature>
<dbReference type="GO" id="GO:0003729">
    <property type="term" value="F:mRNA binding"/>
    <property type="evidence" value="ECO:0007669"/>
    <property type="project" value="TreeGrafter"/>
</dbReference>
<dbReference type="InterPro" id="IPR035979">
    <property type="entry name" value="RBD_domain_sf"/>
</dbReference>
<evidence type="ECO:0000313" key="6">
    <source>
        <dbReference type="EMBL" id="CCA67320.1"/>
    </source>
</evidence>
<accession>G4T7L6</accession>
<reference evidence="6 7" key="1">
    <citation type="journal article" date="2011" name="PLoS Pathog.">
        <title>Endophytic Life Strategies Decoded by Genome and Transcriptome Analyses of the Mutualistic Root Symbiont Piriformospora indica.</title>
        <authorList>
            <person name="Zuccaro A."/>
            <person name="Lahrmann U."/>
            <person name="Guldener U."/>
            <person name="Langen G."/>
            <person name="Pfiffi S."/>
            <person name="Biedenkopf D."/>
            <person name="Wong P."/>
            <person name="Samans B."/>
            <person name="Grimm C."/>
            <person name="Basiewicz M."/>
            <person name="Murat C."/>
            <person name="Martin F."/>
            <person name="Kogel K.H."/>
        </authorList>
    </citation>
    <scope>NUCLEOTIDE SEQUENCE [LARGE SCALE GENOMIC DNA]</scope>
    <source>
        <strain evidence="6 7">DSM 11827</strain>
    </source>
</reference>
<evidence type="ECO:0000256" key="3">
    <source>
        <dbReference type="SAM" id="MobiDB-lite"/>
    </source>
</evidence>
<dbReference type="InParanoid" id="G4T7L6"/>
<comment type="caution">
    <text evidence="6">The sequence shown here is derived from an EMBL/GenBank/DDBJ whole genome shotgun (WGS) entry which is preliminary data.</text>
</comment>
<protein>
    <recommendedName>
        <fullName evidence="8">Ras-GTPase-activating protein binding protein 2</fullName>
    </recommendedName>
</protein>
<evidence type="ECO:0000259" key="5">
    <source>
        <dbReference type="PROSITE" id="PS50177"/>
    </source>
</evidence>
<dbReference type="Gene3D" id="3.10.450.50">
    <property type="match status" value="1"/>
</dbReference>
<dbReference type="Proteomes" id="UP000007148">
    <property type="component" value="Unassembled WGS sequence"/>
</dbReference>
<dbReference type="EMBL" id="CAFZ01000012">
    <property type="protein sequence ID" value="CCA67320.1"/>
    <property type="molecule type" value="Genomic_DNA"/>
</dbReference>
<dbReference type="HOGENOM" id="CLU_022209_2_1_1"/>
<evidence type="ECO:0000313" key="7">
    <source>
        <dbReference type="Proteomes" id="UP000007148"/>
    </source>
</evidence>
<dbReference type="Gene3D" id="3.30.70.330">
    <property type="match status" value="1"/>
</dbReference>
<dbReference type="InterPro" id="IPR032710">
    <property type="entry name" value="NTF2-like_dom_sf"/>
</dbReference>
<feature type="region of interest" description="Disordered" evidence="3">
    <location>
        <begin position="204"/>
        <end position="302"/>
    </location>
</feature>
<evidence type="ECO:0000256" key="1">
    <source>
        <dbReference type="ARBA" id="ARBA00022884"/>
    </source>
</evidence>
<dbReference type="PANTHER" id="PTHR10693:SF20">
    <property type="entry name" value="AT27578P"/>
    <property type="match status" value="1"/>
</dbReference>
<dbReference type="GO" id="GO:0005829">
    <property type="term" value="C:cytosol"/>
    <property type="evidence" value="ECO:0007669"/>
    <property type="project" value="TreeGrafter"/>
</dbReference>
<evidence type="ECO:0000256" key="2">
    <source>
        <dbReference type="PROSITE-ProRule" id="PRU00176"/>
    </source>
</evidence>
<dbReference type="InterPro" id="IPR000504">
    <property type="entry name" value="RRM_dom"/>
</dbReference>
<feature type="compositionally biased region" description="Pro residues" evidence="3">
    <location>
        <begin position="288"/>
        <end position="299"/>
    </location>
</feature>
<proteinExistence type="predicted"/>
<dbReference type="PRINTS" id="PR01217">
    <property type="entry name" value="PRICHEXTENSN"/>
</dbReference>
<dbReference type="OrthoDB" id="339151at2759"/>
<keyword evidence="1 2" id="KW-0694">RNA-binding</keyword>
<sequence>MSNQPVAAQTATTATGTVSQVAWQFVVQYYTYMNDKPDQLHRFYTKSSHYLHGIEGEDTDLLQGQTAIHKKFVEIGFKDCKVFIHSVDAHPSANNGILVHVIGEMSNRGEAWKKFVQVFFLAEQQNGYFVLNDNFRFLKEETFDEEEENPDDHQLQSEQGPPSVAEDVSYNQPHTNGYHGTAEATSVQQPPTIAAPAPIPAVTAPVPITPKETPAPPAVPESTYVEPAPRPPTPTPEPALPTVPDVIEPTQEPVSTPPAAPSPVPARKSPSPAPPSALPPSTEAPSQPATPQPAGPPAPKTWASLAATNSSKWGQNVAQEAKGVSAAAPHPAAGATQAQPPRERAGGNAPTAPSAGGDPVLQPGGVGPRNIPPANQHPLYAAALSVTTAMCFVKGVTENIPQQALEQVLSTRFGPIKEVEIVRSKACAFIEFKSIDSAKKAIIASLHPGAGGEGGIRFDEEKYGSPARINVETRKERGDRPAPRGRGGVSVGVAGEGRGVAGGSQTGGGSPGGSYRGRGGPRGRGDGTRGKA</sequence>
<feature type="region of interest" description="Disordered" evidence="3">
    <location>
        <begin position="317"/>
        <end position="373"/>
    </location>
</feature>
<dbReference type="eggNOG" id="KOG0116">
    <property type="taxonomic scope" value="Eukaryota"/>
</dbReference>
<feature type="region of interest" description="Disordered" evidence="3">
    <location>
        <begin position="457"/>
        <end position="532"/>
    </location>
</feature>
<dbReference type="InterPro" id="IPR002075">
    <property type="entry name" value="NTF2_dom"/>
</dbReference>